<dbReference type="InterPro" id="IPR041118">
    <property type="entry name" value="Rx_N"/>
</dbReference>
<feature type="domain" description="R13L1/DRL21-like LRR repeat region" evidence="10">
    <location>
        <begin position="1438"/>
        <end position="1564"/>
    </location>
</feature>
<dbReference type="GO" id="GO:0051707">
    <property type="term" value="P:response to other organism"/>
    <property type="evidence" value="ECO:0007669"/>
    <property type="project" value="UniProtKB-ARBA"/>
</dbReference>
<dbReference type="InterPro" id="IPR058922">
    <property type="entry name" value="WHD_DRP"/>
</dbReference>
<dbReference type="InterPro" id="IPR032675">
    <property type="entry name" value="LRR_dom_sf"/>
</dbReference>
<dbReference type="InterPro" id="IPR036388">
    <property type="entry name" value="WH-like_DNA-bd_sf"/>
</dbReference>
<dbReference type="GeneID" id="18614574"/>
<feature type="domain" description="Disease resistance N-terminal" evidence="7">
    <location>
        <begin position="34"/>
        <end position="94"/>
    </location>
</feature>
<feature type="domain" description="NB-ARC" evidence="6">
    <location>
        <begin position="910"/>
        <end position="1083"/>
    </location>
</feature>
<evidence type="ECO:0000259" key="10">
    <source>
        <dbReference type="Pfam" id="PF25019"/>
    </source>
</evidence>
<organism evidence="11 12">
    <name type="scientific">Theobroma cacao</name>
    <name type="common">Cacao</name>
    <name type="synonym">Cocoa</name>
    <dbReference type="NCBI Taxonomy" id="3641"/>
    <lineage>
        <taxon>Eukaryota</taxon>
        <taxon>Viridiplantae</taxon>
        <taxon>Streptophyta</taxon>
        <taxon>Embryophyta</taxon>
        <taxon>Tracheophyta</taxon>
        <taxon>Spermatophyta</taxon>
        <taxon>Magnoliopsida</taxon>
        <taxon>eudicotyledons</taxon>
        <taxon>Gunneridae</taxon>
        <taxon>Pentapetalae</taxon>
        <taxon>rosids</taxon>
        <taxon>malvids</taxon>
        <taxon>Malvales</taxon>
        <taxon>Malvaceae</taxon>
        <taxon>Byttnerioideae</taxon>
        <taxon>Theobroma</taxon>
    </lineage>
</organism>
<evidence type="ECO:0000259" key="7">
    <source>
        <dbReference type="Pfam" id="PF18052"/>
    </source>
</evidence>
<dbReference type="InterPro" id="IPR002182">
    <property type="entry name" value="NB-ARC"/>
</dbReference>
<dbReference type="Gene3D" id="3.40.50.300">
    <property type="entry name" value="P-loop containing nucleotide triphosphate hydrolases"/>
    <property type="match status" value="2"/>
</dbReference>
<dbReference type="Pfam" id="PF23598">
    <property type="entry name" value="LRR_14"/>
    <property type="match status" value="1"/>
</dbReference>
<dbReference type="Pfam" id="PF18052">
    <property type="entry name" value="Rx_N"/>
    <property type="match status" value="2"/>
</dbReference>
<dbReference type="InterPro" id="IPR055414">
    <property type="entry name" value="LRR_R13L4/SHOC2-like"/>
</dbReference>
<dbReference type="RefSeq" id="XP_017974090.1">
    <property type="nucleotide sequence ID" value="XM_018118601.1"/>
</dbReference>
<dbReference type="SMART" id="SM00369">
    <property type="entry name" value="LRR_TYP"/>
    <property type="match status" value="3"/>
</dbReference>
<protein>
    <submittedName>
        <fullName evidence="12">Disease resistance protein At3g14460</fullName>
    </submittedName>
</protein>
<dbReference type="Pfam" id="PF23559">
    <property type="entry name" value="WHD_DRP"/>
    <property type="match status" value="2"/>
</dbReference>
<dbReference type="GO" id="GO:0043531">
    <property type="term" value="F:ADP binding"/>
    <property type="evidence" value="ECO:0007669"/>
    <property type="project" value="InterPro"/>
</dbReference>
<evidence type="ECO:0000256" key="4">
    <source>
        <dbReference type="ARBA" id="ARBA00022821"/>
    </source>
</evidence>
<dbReference type="Gene3D" id="1.20.5.4130">
    <property type="match status" value="2"/>
</dbReference>
<reference evidence="12" key="2">
    <citation type="submission" date="2025-08" db="UniProtKB">
        <authorList>
            <consortium name="RefSeq"/>
        </authorList>
    </citation>
    <scope>IDENTIFICATION</scope>
</reference>
<keyword evidence="3" id="KW-0547">Nucleotide-binding</keyword>
<accession>A0AB32W618</accession>
<dbReference type="FunFam" id="1.10.10.10:FF:000322">
    <property type="entry name" value="Probable disease resistance protein At1g63360"/>
    <property type="match status" value="2"/>
</dbReference>
<dbReference type="InterPro" id="IPR056789">
    <property type="entry name" value="LRR_R13L1-DRL21"/>
</dbReference>
<keyword evidence="2" id="KW-0677">Repeat</keyword>
<evidence type="ECO:0000256" key="1">
    <source>
        <dbReference type="ARBA" id="ARBA00022614"/>
    </source>
</evidence>
<feature type="domain" description="Disease resistance protein winged helix" evidence="8">
    <location>
        <begin position="439"/>
        <end position="507"/>
    </location>
</feature>
<dbReference type="InterPro" id="IPR042197">
    <property type="entry name" value="Apaf_helical"/>
</dbReference>
<evidence type="ECO:0000259" key="9">
    <source>
        <dbReference type="Pfam" id="PF23598"/>
    </source>
</evidence>
<reference evidence="11" key="1">
    <citation type="journal article" date="1997" name="Nucleic Acids Res.">
        <title>tRNAscan-SE: a program for improved detection of transfer RNA genes in genomic sequence.</title>
        <authorList>
            <person name="Lowe T.M."/>
            <person name="Eddy S.R."/>
        </authorList>
    </citation>
    <scope>NUCLEOTIDE SEQUENCE [LARGE SCALE GENOMIC DNA]</scope>
    <source>
        <strain evidence="11">r\B97-61/B2</strain>
    </source>
</reference>
<evidence type="ECO:0000259" key="6">
    <source>
        <dbReference type="Pfam" id="PF00931"/>
    </source>
</evidence>
<dbReference type="Proteomes" id="UP000694886">
    <property type="component" value="Chromosome 1"/>
</dbReference>
<evidence type="ECO:0000313" key="11">
    <source>
        <dbReference type="Proteomes" id="UP000694886"/>
    </source>
</evidence>
<dbReference type="GO" id="GO:0005524">
    <property type="term" value="F:ATP binding"/>
    <property type="evidence" value="ECO:0007669"/>
    <property type="project" value="UniProtKB-KW"/>
</dbReference>
<feature type="domain" description="NB-ARC" evidence="6">
    <location>
        <begin position="182"/>
        <end position="348"/>
    </location>
</feature>
<dbReference type="InterPro" id="IPR027417">
    <property type="entry name" value="P-loop_NTPase"/>
</dbReference>
<name>A0AB32W618_THECC</name>
<dbReference type="Gramene" id="Tc01v2_t034140.1">
    <property type="protein sequence ID" value="Tc01v2_p034140.1"/>
    <property type="gene ID" value="Tc01v2_g034140"/>
</dbReference>
<evidence type="ECO:0000256" key="2">
    <source>
        <dbReference type="ARBA" id="ARBA00022737"/>
    </source>
</evidence>
<feature type="domain" description="Disease resistance R13L4/SHOC-2-like LRR" evidence="9">
    <location>
        <begin position="573"/>
        <end position="685"/>
    </location>
</feature>
<gene>
    <name evidence="12" type="primary">LOC18614574</name>
</gene>
<sequence length="2172" mass="245772">MAAFHDQAMLSALFNSLQVQMLNFARREQTCSPFEKWVKPMNDIDTAIADAEEKQKTLLPVEHWLTDLRDLAYDAEACIDEFATEALGNKIMAESDSSAGISKVLLNFILTCFSGFNANTDSDFRRKIESKIEEITVRLQGLVEKKKDLKLGPNCGRRRERVVQQRLPTTSLVNESHIYGREKDKEAVIQLLKSTGEVGIGIGVVPIVGMGGLGKTTLAQLVYNDARVGSWFQVRVWVNVLAEFDMVKVTKTVLQAITQENCNWKDLNLLQVSLKEKLSGKKFLIVLDEVWNENNEQWDILCGPFQAGAIGSKILVTTRSEGVASIMTTCGSYQLQLLSNDGSFSLFTWHALGLRGFDGYPNLKVIAEEIVRKCNGLPLTAKTLGGLLRNKLNQDEWETIMNSRIWDLPEEVSGIAPTLRLSYQHLPSHLKRCFAYCSIFPKNYKFNKDELIQLWMAEGFLQHLEGAKRMEDLGLEYFNELLSRSFFQQVSANETQFVMHDLINDLAQSVSGDLCFNIEDRFQDGKFCGSIQKMRHFSFTCHHCDVSKRFSGLCRQEKLRTFIALPMPRVTCCYVSDPVMQDLLTSLRHLRVLRLCGYCIDKLPESVGHLKHLRYLNLSHSRINCLPESVGFLFNLQTLILQGCKELTKLPQGIVNLINLHVLDLSGSENLQEMPQWMGHLQNLHICGKGQWIWYKGSSRSQYSREDEKRNAGSSLLLLEDKMEAIVATVSDVMLSALVRSLLETMSSPDFLKFSREEQVWAEIKKWKNLLLKINALLQDAEEKQTTSGAVKLWLRDLQHVAFDAEDVVDELATESLRRKLLEQAQPSASTSKLWKVILPTCFSALNLNGIKFNAKMNSKIQEITSRLHDLAVLKNNLNLVEFSGGRREKVLHRLPTSSLVDEPHVYGRESDKDAIVDMLMDSGEMGRGEVGVVSIVGMAGVGKTTLAQLVYHDERIETSFELRAWACVTEEFDILRVTKTVLHAVDSDIGNSQDLNLLQVRLKEKLIGRKFLIILDDLWNENYGDWDVLCKPFAAGAPGSKILVTTRHKRVAAVTAVTANNEAYHLKELSDDACLSLFTWHALRAGNFDGHPNLKVVGEQIVRKCKGLPLAAKTLGGLLRTKVTQEEWEDILMSKIWDLPEERSGILPALRLSYHHLPFYLKQCFAYCAIFPKDYEFDKDELVLLWMAEGFLQQLKGKTRMEDLGSQYFNELLSRSIFQQSTSNKARYVMHDLINDLAQSVSDEICSSLDDMDMVEGDKLCTVAEKVRHLSFTRRQYDIRKRFEVLYQMKNLRTLAALPIYTSPWSACCYLAGDVLQKMLRRLSCLRVLCLSCYCINELPNSIGHMKHLRYLNLSRSRIKQLPESVGSLLNLQTLILQGCKELTKLPQVFKNLVNLRVLDLTDTDSLQEMPFGIGNLKNLQILSKFIVGKGIGSAVSELRGLLHLRGELSISGLENVVDIQDASKANLKDKYGLTRLYLQWSQEFLNCRDEEAEMHVLDRLLPHKNLEKLRILFYGGTIFPSWLGEPSLTDLVDLELCNCRNSISLPSLGRLPSLKMLSIAGMARVQKVGLEFYGHISPSVKPFPSLEILRFKSMLEWRCWSSPSQVAEHSGEEFPCLRELVIEDCPKLCGKLPGRVFSLMKLVIKHCPNLEGSSMSFPSLCELNMEDCKEELLRSIVGITSLTTVRAKSMPELQFVQNDIAQFPGTLKFLVISNCIGLTSLWQKGAISLNISCLESLKIKGRSQFVSLAENDQGLSSNLEDLRLLDSCNVWNPPWMMHGLTSLKDLQIESCPNLVFFPELGFLHTLKHLKLKDCRALKSLPSGMMMLNCKINGCPLEELEIEDCHSLTCFPRGRLPTTLKCIRIRYCRDLMSLPEGLMLIDNSASNISLLEILEIVACPSLISFPEGRLPTSLKNLKIWNCSQLEPISDRMLHKNASLESIDVWNCKTLISLPENLHSVTHLTELKFSLCPALRYFPETGMHLPNLRTLEIYNCDNLKSLPNHMLSLTSLRCLSVSECPGLLSIPKGGLPPNLLVLDIWDCQNLKQPMSEWNLHRLAFLRELSIAGGPDAITFPDEKCLLPTSLVCMFISRLQNLQSLSMGLYNLTLLEDLEIVECPKLQRLPKEGLPETLGRLCIRDCQLLNQHCLKEKGAYWPVIAHIPRLEIENTDD</sequence>
<dbReference type="Gene3D" id="1.10.8.430">
    <property type="entry name" value="Helical domain of apoptotic protease-activating factors"/>
    <property type="match status" value="2"/>
</dbReference>
<proteinExistence type="predicted"/>
<dbReference type="Gene3D" id="1.10.10.10">
    <property type="entry name" value="Winged helix-like DNA-binding domain superfamily/Winged helix DNA-binding domain"/>
    <property type="match status" value="2"/>
</dbReference>
<evidence type="ECO:0000256" key="3">
    <source>
        <dbReference type="ARBA" id="ARBA00022741"/>
    </source>
</evidence>
<keyword evidence="1" id="KW-0433">Leucine-rich repeat</keyword>
<feature type="domain" description="Disease resistance protein winged helix" evidence="8">
    <location>
        <begin position="1171"/>
        <end position="1239"/>
    </location>
</feature>
<dbReference type="PANTHER" id="PTHR36766">
    <property type="entry name" value="PLANT BROAD-SPECTRUM MILDEW RESISTANCE PROTEIN RPW8"/>
    <property type="match status" value="1"/>
</dbReference>
<dbReference type="KEGG" id="tcc:18614574"/>
<dbReference type="SUPFAM" id="SSF52058">
    <property type="entry name" value="L domain-like"/>
    <property type="match status" value="4"/>
</dbReference>
<keyword evidence="4" id="KW-0611">Plant defense</keyword>
<dbReference type="PANTHER" id="PTHR36766:SF51">
    <property type="entry name" value="DISEASE RESISTANCE RPP13-LIKE PROTEIN 1"/>
    <property type="match status" value="1"/>
</dbReference>
<evidence type="ECO:0000259" key="8">
    <source>
        <dbReference type="Pfam" id="PF23559"/>
    </source>
</evidence>
<dbReference type="InterPro" id="IPR003591">
    <property type="entry name" value="Leu-rich_rpt_typical-subtyp"/>
</dbReference>
<dbReference type="Gene3D" id="3.80.10.10">
    <property type="entry name" value="Ribonuclease Inhibitor"/>
    <property type="match status" value="6"/>
</dbReference>
<feature type="domain" description="Disease resistance N-terminal" evidence="7">
    <location>
        <begin position="735"/>
        <end position="826"/>
    </location>
</feature>
<keyword evidence="5" id="KW-0067">ATP-binding</keyword>
<dbReference type="GO" id="GO:0006952">
    <property type="term" value="P:defense response"/>
    <property type="evidence" value="ECO:0007669"/>
    <property type="project" value="UniProtKB-KW"/>
</dbReference>
<dbReference type="SUPFAM" id="SSF52540">
    <property type="entry name" value="P-loop containing nucleoside triphosphate hydrolases"/>
    <property type="match status" value="2"/>
</dbReference>
<dbReference type="Pfam" id="PF25019">
    <property type="entry name" value="LRR_R13L1-DRL21"/>
    <property type="match status" value="1"/>
</dbReference>
<dbReference type="Pfam" id="PF00931">
    <property type="entry name" value="NB-ARC"/>
    <property type="match status" value="2"/>
</dbReference>
<evidence type="ECO:0000256" key="5">
    <source>
        <dbReference type="ARBA" id="ARBA00022840"/>
    </source>
</evidence>
<evidence type="ECO:0000313" key="12">
    <source>
        <dbReference type="RefSeq" id="XP_017974090.1"/>
    </source>
</evidence>
<dbReference type="PRINTS" id="PR00364">
    <property type="entry name" value="DISEASERSIST"/>
</dbReference>